<dbReference type="STRING" id="357809.Cphy_2904"/>
<dbReference type="RefSeq" id="WP_012200913.1">
    <property type="nucleotide sequence ID" value="NC_010001.1"/>
</dbReference>
<gene>
    <name evidence="1" type="ordered locus">Cphy_2904</name>
</gene>
<dbReference type="AlphaFoldDB" id="A9KPI8"/>
<dbReference type="PANTHER" id="PTHR39166:SF1">
    <property type="entry name" value="BLL1166 PROTEIN"/>
    <property type="match status" value="1"/>
</dbReference>
<dbReference type="EMBL" id="CP000885">
    <property type="protein sequence ID" value="ABX43262.1"/>
    <property type="molecule type" value="Genomic_DNA"/>
</dbReference>
<dbReference type="HOGENOM" id="CLU_092842_0_0_9"/>
<name>A9KPI8_LACP7</name>
<evidence type="ECO:0000313" key="1">
    <source>
        <dbReference type="EMBL" id="ABX43262.1"/>
    </source>
</evidence>
<sequence>MLEGYNLDINTQMKTLENIIMSSEIINTALKRAKQLNIDNYYIGAGCITQTVWNYLSNYPLDYGIKDIDFVYFDNLNLDFESENRVIMQVKQLYSALRIETDVKNQARVHLWYKDHFGYSIEPYTSLESAINTWPTTASAIGIRLDNNNEFKVYAPFGLNDLFGKIVRANKSQITKQIYEKKTASWLGKWSDLKVIPWE</sequence>
<dbReference type="OrthoDB" id="1901124at2"/>
<dbReference type="Proteomes" id="UP000000370">
    <property type="component" value="Chromosome"/>
</dbReference>
<keyword evidence="2" id="KW-1185">Reference proteome</keyword>
<reference evidence="2" key="1">
    <citation type="submission" date="2007-11" db="EMBL/GenBank/DDBJ databases">
        <title>Complete genome sequence of Clostridium phytofermentans ISDg.</title>
        <authorList>
            <person name="Leschine S.B."/>
            <person name="Warnick T.A."/>
            <person name="Blanchard J.L."/>
            <person name="Schnell D.J."/>
            <person name="Petit E.L."/>
            <person name="LaTouf W.G."/>
            <person name="Copeland A."/>
            <person name="Lucas S."/>
            <person name="Lapidus A."/>
            <person name="Barry K."/>
            <person name="Glavina del Rio T."/>
            <person name="Dalin E."/>
            <person name="Tice H."/>
            <person name="Pitluck S."/>
            <person name="Kiss H."/>
            <person name="Brettin T."/>
            <person name="Bruce D."/>
            <person name="Detter J.C."/>
            <person name="Han C."/>
            <person name="Kuske C."/>
            <person name="Schmutz J."/>
            <person name="Larimer F."/>
            <person name="Land M."/>
            <person name="Hauser L."/>
            <person name="Kyrpides N."/>
            <person name="Kim E.A."/>
            <person name="Richardson P."/>
        </authorList>
    </citation>
    <scope>NUCLEOTIDE SEQUENCE [LARGE SCALE GENOMIC DNA]</scope>
    <source>
        <strain evidence="2">ATCC 700394 / DSM 18823 / ISDg</strain>
    </source>
</reference>
<evidence type="ECO:0008006" key="3">
    <source>
        <dbReference type="Google" id="ProtNLM"/>
    </source>
</evidence>
<proteinExistence type="predicted"/>
<evidence type="ECO:0000313" key="2">
    <source>
        <dbReference type="Proteomes" id="UP000000370"/>
    </source>
</evidence>
<dbReference type="eggNOG" id="COG3575">
    <property type="taxonomic scope" value="Bacteria"/>
</dbReference>
<dbReference type="InterPro" id="IPR009267">
    <property type="entry name" value="NTP_transf_6"/>
</dbReference>
<dbReference type="PANTHER" id="PTHR39166">
    <property type="entry name" value="BLL1166 PROTEIN"/>
    <property type="match status" value="1"/>
</dbReference>
<dbReference type="KEGG" id="cpy:Cphy_2904"/>
<accession>A9KPI8</accession>
<protein>
    <recommendedName>
        <fullName evidence="3">Nucleotidyltransferase family protein</fullName>
    </recommendedName>
</protein>
<dbReference type="Pfam" id="PF06042">
    <property type="entry name" value="NTP_transf_6"/>
    <property type="match status" value="1"/>
</dbReference>
<organism evidence="1 2">
    <name type="scientific">Lachnoclostridium phytofermentans (strain ATCC 700394 / DSM 18823 / ISDg)</name>
    <name type="common">Clostridium phytofermentans</name>
    <dbReference type="NCBI Taxonomy" id="357809"/>
    <lineage>
        <taxon>Bacteria</taxon>
        <taxon>Bacillati</taxon>
        <taxon>Bacillota</taxon>
        <taxon>Clostridia</taxon>
        <taxon>Lachnospirales</taxon>
        <taxon>Lachnospiraceae</taxon>
    </lineage>
</organism>